<reference evidence="2" key="2">
    <citation type="submission" date="2023-02" db="EMBL/GenBank/DDBJ databases">
        <authorList>
            <person name="Sun Q."/>
            <person name="Mori K."/>
        </authorList>
    </citation>
    <scope>NUCLEOTIDE SEQUENCE</scope>
    <source>
        <strain evidence="2">NBRC 110608</strain>
    </source>
</reference>
<organism evidence="2">
    <name type="scientific">Barrientosiimonas endolithica</name>
    <dbReference type="NCBI Taxonomy" id="1535208"/>
    <lineage>
        <taxon>Bacteria</taxon>
        <taxon>Bacillati</taxon>
        <taxon>Actinomycetota</taxon>
        <taxon>Actinomycetes</taxon>
        <taxon>Micrococcales</taxon>
        <taxon>Dermacoccaceae</taxon>
        <taxon>Barrientosiimonas</taxon>
    </lineage>
</organism>
<dbReference type="EMBL" id="AP027735">
    <property type="protein sequence ID" value="BDZ59653.1"/>
    <property type="molecule type" value="Genomic_DNA"/>
</dbReference>
<name>A0ABM8HF47_9MICO</name>
<reference evidence="2" key="1">
    <citation type="journal article" date="2014" name="Int. J. Syst. Evol. Microbiol.">
        <title>Complete genome of a new Firmicutes species belonging to the dominant human colonic microbiota ('Ruminococcus bicirculans') reveals two chromosomes and a selective capacity to utilize plant glucans.</title>
        <authorList>
            <consortium name="NISC Comparative Sequencing Program"/>
            <person name="Wegmann U."/>
            <person name="Louis P."/>
            <person name="Goesmann A."/>
            <person name="Henrissat B."/>
            <person name="Duncan S.H."/>
            <person name="Flint H.J."/>
        </authorList>
    </citation>
    <scope>NUCLEOTIDE SEQUENCE</scope>
    <source>
        <strain evidence="2">NBRC 110608</strain>
    </source>
</reference>
<feature type="region of interest" description="Disordered" evidence="1">
    <location>
        <begin position="53"/>
        <end position="72"/>
    </location>
</feature>
<proteinExistence type="predicted"/>
<sequence length="72" mass="7664">MPYPIPLYASDGALLCFASGTEMAYLLFCTKKITGARKTAAKLSASWKSPSLVAPSPMNAMATASLPRRRSP</sequence>
<evidence type="ECO:0000256" key="1">
    <source>
        <dbReference type="SAM" id="MobiDB-lite"/>
    </source>
</evidence>
<protein>
    <submittedName>
        <fullName evidence="2">Uncharacterized protein</fullName>
    </submittedName>
</protein>
<gene>
    <name evidence="2" type="ORF">GCM10025872_33100</name>
</gene>
<accession>A0ABM8HF47</accession>
<evidence type="ECO:0000313" key="2">
    <source>
        <dbReference type="EMBL" id="BDZ59653.1"/>
    </source>
</evidence>